<keyword evidence="3 5" id="KW-1133">Transmembrane helix</keyword>
<dbReference type="Gene3D" id="2.40.50.140">
    <property type="entry name" value="Nucleic acid-binding proteins"/>
    <property type="match status" value="1"/>
</dbReference>
<evidence type="ECO:0000256" key="4">
    <source>
        <dbReference type="ARBA" id="ARBA00023136"/>
    </source>
</evidence>
<feature type="transmembrane region" description="Helical" evidence="5">
    <location>
        <begin position="53"/>
        <end position="70"/>
    </location>
</feature>
<evidence type="ECO:0000313" key="8">
    <source>
        <dbReference type="EMBL" id="THG88954.1"/>
    </source>
</evidence>
<dbReference type="Proteomes" id="UP000002754">
    <property type="component" value="Unassembled WGS sequence"/>
</dbReference>
<dbReference type="OrthoDB" id="9806253at2"/>
<comment type="subcellular location">
    <subcellularLocation>
        <location evidence="1">Membrane</location>
        <topology evidence="1">Multi-pass membrane protein</topology>
    </subcellularLocation>
</comment>
<feature type="transmembrane region" description="Helical" evidence="5">
    <location>
        <begin position="100"/>
        <end position="123"/>
    </location>
</feature>
<evidence type="ECO:0000256" key="1">
    <source>
        <dbReference type="ARBA" id="ARBA00004141"/>
    </source>
</evidence>
<keyword evidence="2 5" id="KW-0812">Transmembrane</keyword>
<evidence type="ECO:0000259" key="6">
    <source>
        <dbReference type="Pfam" id="PF01957"/>
    </source>
</evidence>
<organism evidence="7 9">
    <name type="scientific">Alkalihalobacillus alcalophilus ATCC 27647 = CGMCC 1.3604</name>
    <dbReference type="NCBI Taxonomy" id="1218173"/>
    <lineage>
        <taxon>Bacteria</taxon>
        <taxon>Bacillati</taxon>
        <taxon>Bacillota</taxon>
        <taxon>Bacilli</taxon>
        <taxon>Bacillales</taxon>
        <taxon>Bacillaceae</taxon>
        <taxon>Alkalihalobacillus</taxon>
    </lineage>
</organism>
<dbReference type="PANTHER" id="PTHR33507">
    <property type="entry name" value="INNER MEMBRANE PROTEIN YBBJ"/>
    <property type="match status" value="1"/>
</dbReference>
<sequence length="219" mass="24122">MEWLDHATIGFIVILLGTLFLFGELLVRAKGLFALLGVAIMATYFTYHLSGDVGFWIVLLYLIGLTLIIVDGKFITDGTVALIGVILMIAALAIPSPNLIYGLLVSMGFLIGGFGSFLFLKVFPSRNMWDKMTLKDKLSSEMGYNSINEKYTELVGKKGKTLSPFRPTGTVEIDGEGYSATSGNKWIEANVPVEVVSVDGTRILIKEWVEKKVEKEEVE</sequence>
<feature type="domain" description="NfeD-like C-terminal" evidence="6">
    <location>
        <begin position="152"/>
        <end position="206"/>
    </location>
</feature>
<dbReference type="GO" id="GO:0005886">
    <property type="term" value="C:plasma membrane"/>
    <property type="evidence" value="ECO:0007669"/>
    <property type="project" value="TreeGrafter"/>
</dbReference>
<reference evidence="8 10" key="2">
    <citation type="submission" date="2014-01" db="EMBL/GenBank/DDBJ databases">
        <title>Draft genome sequencing of Bacillus alcalophilus CGMCC 1.3604.</title>
        <authorList>
            <person name="Yang J."/>
            <person name="Diao L."/>
            <person name="Yang S."/>
        </authorList>
    </citation>
    <scope>NUCLEOTIDE SEQUENCE [LARGE SCALE GENOMIC DNA]</scope>
    <source>
        <strain evidence="8 10">CGMCC 1.3604</strain>
    </source>
</reference>
<dbReference type="InterPro" id="IPR012340">
    <property type="entry name" value="NA-bd_OB-fold"/>
</dbReference>
<dbReference type="EMBL" id="JALP01000283">
    <property type="protein sequence ID" value="THG88954.1"/>
    <property type="molecule type" value="Genomic_DNA"/>
</dbReference>
<dbReference type="eggNOG" id="COG1030">
    <property type="taxonomic scope" value="Bacteria"/>
</dbReference>
<feature type="transmembrane region" description="Helical" evidence="5">
    <location>
        <begin position="6"/>
        <end position="22"/>
    </location>
</feature>
<dbReference type="RefSeq" id="WP_003324607.1">
    <property type="nucleotide sequence ID" value="NZ_ALPT02000088.1"/>
</dbReference>
<keyword evidence="9" id="KW-1185">Reference proteome</keyword>
<evidence type="ECO:0000313" key="10">
    <source>
        <dbReference type="Proteomes" id="UP000297014"/>
    </source>
</evidence>
<evidence type="ECO:0000313" key="9">
    <source>
        <dbReference type="Proteomes" id="UP000002754"/>
    </source>
</evidence>
<dbReference type="Pfam" id="PF01957">
    <property type="entry name" value="NfeD"/>
    <property type="match status" value="1"/>
</dbReference>
<feature type="transmembrane region" description="Helical" evidence="5">
    <location>
        <begin position="29"/>
        <end position="47"/>
    </location>
</feature>
<gene>
    <name evidence="8" type="ORF">AJ85_20370</name>
    <name evidence="7" type="ORF">BALCAV_0219040</name>
</gene>
<accession>A0A094WGT5</accession>
<protein>
    <recommendedName>
        <fullName evidence="6">NfeD-like C-terminal domain-containing protein</fullName>
    </recommendedName>
</protein>
<evidence type="ECO:0000256" key="2">
    <source>
        <dbReference type="ARBA" id="ARBA00022692"/>
    </source>
</evidence>
<dbReference type="SUPFAM" id="SSF141322">
    <property type="entry name" value="NfeD domain-like"/>
    <property type="match status" value="1"/>
</dbReference>
<keyword evidence="4 5" id="KW-0472">Membrane</keyword>
<evidence type="ECO:0000313" key="7">
    <source>
        <dbReference type="EMBL" id="KGA95996.1"/>
    </source>
</evidence>
<proteinExistence type="predicted"/>
<reference evidence="7 9" key="1">
    <citation type="journal article" date="2014" name="Genome Announc.">
        <title>Draft Genome Sequence of Bacillus alcalophilus AV1934, a Classic Alkaliphile Isolated from Human Feces in 1934.</title>
        <authorList>
            <person name="Attie O."/>
            <person name="Jayaprakash A."/>
            <person name="Shah H."/>
            <person name="Paulsen I.T."/>
            <person name="Morino M."/>
            <person name="Takahashi Y."/>
            <person name="Narumi I."/>
            <person name="Sachidanandam R."/>
            <person name="Satoh K."/>
            <person name="Ito M."/>
            <person name="Krulwich T.A."/>
        </authorList>
    </citation>
    <scope>NUCLEOTIDE SEQUENCE [LARGE SCALE GENOMIC DNA]</scope>
    <source>
        <strain evidence="7 9">AV1934</strain>
    </source>
</reference>
<dbReference type="Proteomes" id="UP000297014">
    <property type="component" value="Unassembled WGS sequence"/>
</dbReference>
<dbReference type="EMBL" id="ALPT02000088">
    <property type="protein sequence ID" value="KGA95996.1"/>
    <property type="molecule type" value="Genomic_DNA"/>
</dbReference>
<dbReference type="InterPro" id="IPR002810">
    <property type="entry name" value="NfeD-like_C"/>
</dbReference>
<dbReference type="PANTHER" id="PTHR33507:SF3">
    <property type="entry name" value="INNER MEMBRANE PROTEIN YBBJ"/>
    <property type="match status" value="1"/>
</dbReference>
<feature type="transmembrane region" description="Helical" evidence="5">
    <location>
        <begin position="77"/>
        <end position="94"/>
    </location>
</feature>
<dbReference type="InterPro" id="IPR052165">
    <property type="entry name" value="Membrane_assoc_protease"/>
</dbReference>
<evidence type="ECO:0000256" key="5">
    <source>
        <dbReference type="SAM" id="Phobius"/>
    </source>
</evidence>
<evidence type="ECO:0000256" key="3">
    <source>
        <dbReference type="ARBA" id="ARBA00022989"/>
    </source>
</evidence>
<dbReference type="AlphaFoldDB" id="A0A094WGT5"/>
<name>A0A094WGT5_ALKAL</name>
<comment type="caution">
    <text evidence="7">The sequence shown here is derived from an EMBL/GenBank/DDBJ whole genome shotgun (WGS) entry which is preliminary data.</text>
</comment>
<dbReference type="STRING" id="1218173.BALCAV_0219040"/>